<reference evidence="4 5" key="1">
    <citation type="journal article" date="2022" name="Nat. Genet.">
        <title>Improved pea reference genome and pan-genome highlight genomic features and evolutionary characteristics.</title>
        <authorList>
            <person name="Yang T."/>
            <person name="Liu R."/>
            <person name="Luo Y."/>
            <person name="Hu S."/>
            <person name="Wang D."/>
            <person name="Wang C."/>
            <person name="Pandey M.K."/>
            <person name="Ge S."/>
            <person name="Xu Q."/>
            <person name="Li N."/>
            <person name="Li G."/>
            <person name="Huang Y."/>
            <person name="Saxena R.K."/>
            <person name="Ji Y."/>
            <person name="Li M."/>
            <person name="Yan X."/>
            <person name="He Y."/>
            <person name="Liu Y."/>
            <person name="Wang X."/>
            <person name="Xiang C."/>
            <person name="Varshney R.K."/>
            <person name="Ding H."/>
            <person name="Gao S."/>
            <person name="Zong X."/>
        </authorList>
    </citation>
    <scope>NUCLEOTIDE SEQUENCE [LARGE SCALE GENOMIC DNA]</scope>
    <source>
        <strain evidence="4 5">cv. Zhongwan 6</strain>
    </source>
</reference>
<name>A0A9D4XJY3_PEA</name>
<feature type="region of interest" description="Disordered" evidence="3">
    <location>
        <begin position="157"/>
        <end position="177"/>
    </location>
</feature>
<evidence type="ECO:0000313" key="5">
    <source>
        <dbReference type="Proteomes" id="UP001058974"/>
    </source>
</evidence>
<dbReference type="GO" id="GO:0000976">
    <property type="term" value="F:transcription cis-regulatory region binding"/>
    <property type="evidence" value="ECO:0007669"/>
    <property type="project" value="TreeGrafter"/>
</dbReference>
<dbReference type="AlphaFoldDB" id="A0A9D4XJY3"/>
<evidence type="ECO:0000256" key="1">
    <source>
        <dbReference type="ARBA" id="ARBA00004496"/>
    </source>
</evidence>
<comment type="caution">
    <text evidence="4">The sequence shown here is derived from an EMBL/GenBank/DDBJ whole genome shotgun (WGS) entry which is preliminary data.</text>
</comment>
<dbReference type="Proteomes" id="UP001058974">
    <property type="component" value="Chromosome 4"/>
</dbReference>
<evidence type="ECO:0000256" key="2">
    <source>
        <dbReference type="ARBA" id="ARBA00022490"/>
    </source>
</evidence>
<keyword evidence="2" id="KW-0963">Cytoplasm</keyword>
<proteinExistence type="predicted"/>
<gene>
    <name evidence="4" type="ORF">KIW84_045115</name>
</gene>
<comment type="subcellular location">
    <subcellularLocation>
        <location evidence="1">Cytoplasm</location>
    </subcellularLocation>
</comment>
<dbReference type="GO" id="GO:0045944">
    <property type="term" value="P:positive regulation of transcription by RNA polymerase II"/>
    <property type="evidence" value="ECO:0007669"/>
    <property type="project" value="TreeGrafter"/>
</dbReference>
<accession>A0A9D4XJY3</accession>
<keyword evidence="5" id="KW-1185">Reference proteome</keyword>
<evidence type="ECO:0000256" key="3">
    <source>
        <dbReference type="SAM" id="MobiDB-lite"/>
    </source>
</evidence>
<organism evidence="4 5">
    <name type="scientific">Pisum sativum</name>
    <name type="common">Garden pea</name>
    <name type="synonym">Lathyrus oleraceus</name>
    <dbReference type="NCBI Taxonomy" id="3888"/>
    <lineage>
        <taxon>Eukaryota</taxon>
        <taxon>Viridiplantae</taxon>
        <taxon>Streptophyta</taxon>
        <taxon>Embryophyta</taxon>
        <taxon>Tracheophyta</taxon>
        <taxon>Spermatophyta</taxon>
        <taxon>Magnoliopsida</taxon>
        <taxon>eudicotyledons</taxon>
        <taxon>Gunneridae</taxon>
        <taxon>Pentapetalae</taxon>
        <taxon>rosids</taxon>
        <taxon>fabids</taxon>
        <taxon>Fabales</taxon>
        <taxon>Fabaceae</taxon>
        <taxon>Papilionoideae</taxon>
        <taxon>50 kb inversion clade</taxon>
        <taxon>NPAAA clade</taxon>
        <taxon>Hologalegina</taxon>
        <taxon>IRL clade</taxon>
        <taxon>Fabeae</taxon>
        <taxon>Lathyrus</taxon>
    </lineage>
</organism>
<dbReference type="InterPro" id="IPR039739">
    <property type="entry name" value="MAG2/RNF10"/>
</dbReference>
<protein>
    <submittedName>
        <fullName evidence="4">Uncharacterized protein</fullName>
    </submittedName>
</protein>
<evidence type="ECO:0000313" key="4">
    <source>
        <dbReference type="EMBL" id="KAI5421572.1"/>
    </source>
</evidence>
<dbReference type="GO" id="GO:0005737">
    <property type="term" value="C:cytoplasm"/>
    <property type="evidence" value="ECO:0007669"/>
    <property type="project" value="UniProtKB-SubCell"/>
</dbReference>
<feature type="compositionally biased region" description="Basic and acidic residues" evidence="3">
    <location>
        <begin position="161"/>
        <end position="177"/>
    </location>
</feature>
<dbReference type="Gramene" id="Psat04G0511500-T1">
    <property type="protein sequence ID" value="KAI5421572.1"/>
    <property type="gene ID" value="KIW84_045115"/>
</dbReference>
<dbReference type="PANTHER" id="PTHR12983:SF9">
    <property type="entry name" value="E3 UBIQUITIN-PROTEIN LIGASE RNF10"/>
    <property type="match status" value="1"/>
</dbReference>
<dbReference type="PANTHER" id="PTHR12983">
    <property type="entry name" value="RING FINGER 10 FAMILY MEMBER"/>
    <property type="match status" value="1"/>
</dbReference>
<sequence>MISVKDLYSVHITNVKQYQVGDNIEFTFLTRKKDSFTLSHTNKQETGNSSCGKGDVCDPFSKFRLTIDVDFSVRHAISDLDGWLARADSGLVNDLEKLPYLCEDDLSEMLPPEALAPFLDEIKNRASQRKQLAKKELKEKLKAEVTSNYALSMSTHSQFISRDDPPTFSQDDLKAQV</sequence>
<dbReference type="EMBL" id="JAMSHJ010000004">
    <property type="protein sequence ID" value="KAI5421572.1"/>
    <property type="molecule type" value="Genomic_DNA"/>
</dbReference>